<accession>A0A017H9K5</accession>
<proteinExistence type="predicted"/>
<dbReference type="EMBL" id="APGJ01000009">
    <property type="protein sequence ID" value="EYD70464.1"/>
    <property type="molecule type" value="Genomic_DNA"/>
</dbReference>
<organism evidence="2 3">
    <name type="scientific">Limimaricola hongkongensis DSM 17492</name>
    <dbReference type="NCBI Taxonomy" id="1122180"/>
    <lineage>
        <taxon>Bacteria</taxon>
        <taxon>Pseudomonadati</taxon>
        <taxon>Pseudomonadota</taxon>
        <taxon>Alphaproteobacteria</taxon>
        <taxon>Rhodobacterales</taxon>
        <taxon>Paracoccaceae</taxon>
        <taxon>Limimaricola</taxon>
    </lineage>
</organism>
<feature type="region of interest" description="Disordered" evidence="1">
    <location>
        <begin position="1"/>
        <end position="26"/>
    </location>
</feature>
<evidence type="ECO:0000313" key="2">
    <source>
        <dbReference type="EMBL" id="EYD70464.1"/>
    </source>
</evidence>
<feature type="compositionally biased region" description="Basic and acidic residues" evidence="1">
    <location>
        <begin position="94"/>
        <end position="103"/>
    </location>
</feature>
<feature type="compositionally biased region" description="Basic residues" evidence="1">
    <location>
        <begin position="1"/>
        <end position="13"/>
    </location>
</feature>
<dbReference type="AlphaFoldDB" id="A0A017H9K5"/>
<comment type="caution">
    <text evidence="2">The sequence shown here is derived from an EMBL/GenBank/DDBJ whole genome shotgun (WGS) entry which is preliminary data.</text>
</comment>
<evidence type="ECO:0000313" key="3">
    <source>
        <dbReference type="Proteomes" id="UP000025047"/>
    </source>
</evidence>
<sequence length="103" mass="11415">MRLSFRLRRHARSPRPGAPAPCRNLPFAAPARKRDLGTFAHSPSYPVKGYLCVTPPRAARTGARNTPDQGHRGANRRRRSRSLAASRAGIGRFRAGETRFRGP</sequence>
<keyword evidence="3" id="KW-1185">Reference proteome</keyword>
<gene>
    <name evidence="2" type="ORF">Lokhon_00046</name>
</gene>
<keyword evidence="2" id="KW-0614">Plasmid</keyword>
<dbReference type="PATRIC" id="fig|1122180.6.peg.47"/>
<evidence type="ECO:0000256" key="1">
    <source>
        <dbReference type="SAM" id="MobiDB-lite"/>
    </source>
</evidence>
<reference evidence="2 3" key="1">
    <citation type="submission" date="2013-03" db="EMBL/GenBank/DDBJ databases">
        <authorList>
            <person name="Fiebig A."/>
            <person name="Goeker M."/>
            <person name="Klenk H.-P.P."/>
        </authorList>
    </citation>
    <scope>NUCLEOTIDE SEQUENCE [LARGE SCALE GENOMIC DNA]</scope>
    <source>
        <strain evidence="2 3">DSM 17492</strain>
        <plasmid evidence="2 3">pLokhon01</plasmid>
    </source>
</reference>
<protein>
    <submittedName>
        <fullName evidence="2">Uncharacterized protein</fullName>
    </submittedName>
</protein>
<geneLocation type="plasmid" evidence="2 3">
    <name>pLokhon01</name>
</geneLocation>
<dbReference type="HOGENOM" id="CLU_2260323_0_0_5"/>
<name>A0A017H9K5_9RHOB</name>
<feature type="region of interest" description="Disordered" evidence="1">
    <location>
        <begin position="58"/>
        <end position="103"/>
    </location>
</feature>
<dbReference type="Proteomes" id="UP000025047">
    <property type="component" value="Plasmid pLokhon01"/>
</dbReference>
<feature type="compositionally biased region" description="Low complexity" evidence="1">
    <location>
        <begin position="82"/>
        <end position="92"/>
    </location>
</feature>